<comment type="caution">
    <text evidence="2">The sequence shown here is derived from an EMBL/GenBank/DDBJ whole genome shotgun (WGS) entry which is preliminary data.</text>
</comment>
<evidence type="ECO:0000313" key="2">
    <source>
        <dbReference type="EMBL" id="EYC04313.1"/>
    </source>
</evidence>
<reference evidence="3" key="1">
    <citation type="journal article" date="2015" name="Nat. Genet.">
        <title>The genome and transcriptome of the zoonotic hookworm Ancylostoma ceylanicum identify infection-specific gene families.</title>
        <authorList>
            <person name="Schwarz E.M."/>
            <person name="Hu Y."/>
            <person name="Antoshechkin I."/>
            <person name="Miller M.M."/>
            <person name="Sternberg P.W."/>
            <person name="Aroian R.V."/>
        </authorList>
    </citation>
    <scope>NUCLEOTIDE SEQUENCE</scope>
    <source>
        <strain evidence="3">HY135</strain>
    </source>
</reference>
<keyword evidence="3" id="KW-1185">Reference proteome</keyword>
<dbReference type="InterPro" id="IPR035332">
    <property type="entry name" value="DUF5386"/>
</dbReference>
<sequence length="222" mass="24187">MPSYVPKSSAVAYSLQCTSKSSIKEIEHLLCFFGLNLLKEFVVPTNNQSPIPTLSSSGASDSSRFLDEIALLKRGKITRDTPKHTYRRGLSAEDANSVPVVRKPITVAELNTRGLRINQNHVIYNIPEELGQRTTPSNPATSNITTSSCGVSSTGTTLSSNCGVIKSPRNEKEYEVGNPGENAKLRISSIASKGRSYELSVDNDICILQQSSKNVVLITWKN</sequence>
<dbReference type="Proteomes" id="UP000024635">
    <property type="component" value="Unassembled WGS sequence"/>
</dbReference>
<dbReference type="OrthoDB" id="5876154at2759"/>
<gene>
    <name evidence="2" type="primary">Acey_s0088.g2136</name>
    <name evidence="2" type="ORF">Y032_0088g2136</name>
</gene>
<feature type="region of interest" description="Disordered" evidence="1">
    <location>
        <begin position="131"/>
        <end position="150"/>
    </location>
</feature>
<accession>A0A016TP99</accession>
<dbReference type="AlphaFoldDB" id="A0A016TP99"/>
<feature type="compositionally biased region" description="Polar residues" evidence="1">
    <location>
        <begin position="132"/>
        <end position="144"/>
    </location>
</feature>
<dbReference type="Pfam" id="PF17360">
    <property type="entry name" value="DUF5386"/>
    <property type="match status" value="2"/>
</dbReference>
<organism evidence="2 3">
    <name type="scientific">Ancylostoma ceylanicum</name>
    <dbReference type="NCBI Taxonomy" id="53326"/>
    <lineage>
        <taxon>Eukaryota</taxon>
        <taxon>Metazoa</taxon>
        <taxon>Ecdysozoa</taxon>
        <taxon>Nematoda</taxon>
        <taxon>Chromadorea</taxon>
        <taxon>Rhabditida</taxon>
        <taxon>Rhabditina</taxon>
        <taxon>Rhabditomorpha</taxon>
        <taxon>Strongyloidea</taxon>
        <taxon>Ancylostomatidae</taxon>
        <taxon>Ancylostomatinae</taxon>
        <taxon>Ancylostoma</taxon>
    </lineage>
</organism>
<dbReference type="EMBL" id="JARK01001424">
    <property type="protein sequence ID" value="EYC04313.1"/>
    <property type="molecule type" value="Genomic_DNA"/>
</dbReference>
<protein>
    <submittedName>
        <fullName evidence="2">Uncharacterized protein</fullName>
    </submittedName>
</protein>
<name>A0A016TP99_9BILA</name>
<evidence type="ECO:0000256" key="1">
    <source>
        <dbReference type="SAM" id="MobiDB-lite"/>
    </source>
</evidence>
<proteinExistence type="predicted"/>
<evidence type="ECO:0000313" key="3">
    <source>
        <dbReference type="Proteomes" id="UP000024635"/>
    </source>
</evidence>